<gene>
    <name evidence="2" type="ORF">SAMN05443431_11114</name>
</gene>
<name>A0A1I3SQE3_9FLAO</name>
<sequence length="263" mass="29562">MKFKLTILVTLIALTFSFGQDNNAFKSGEKLVFSASYNMSGILTDIAEVKMEANEMKTSASTLLHLKCTATTYSNFDSFFKIRDLYESYVSPRTVTPYLYNREINEGGYYKYVKYKYNHKANLVESLIRKKSKNFASGFWDRNEKVKINNGTRDIVATIYKIRTLDIKKAPIGASDTFTVLFDNKLTKFSFKLLAKETINTALGKKECYKLAIGAAGTNVLKGNNSNILWLTADENKIPVYAKFKVAVGSGELKIKSATGLKN</sequence>
<reference evidence="3" key="1">
    <citation type="submission" date="2016-10" db="EMBL/GenBank/DDBJ databases">
        <authorList>
            <person name="Varghese N."/>
            <person name="Submissions S."/>
        </authorList>
    </citation>
    <scope>NUCLEOTIDE SEQUENCE [LARGE SCALE GENOMIC DNA]</scope>
    <source>
        <strain evidence="3">DSM 28881</strain>
    </source>
</reference>
<evidence type="ECO:0000256" key="1">
    <source>
        <dbReference type="SAM" id="SignalP"/>
    </source>
</evidence>
<feature type="chain" id="PRO_5011464473" description="DUF3108 domain-containing protein" evidence="1">
    <location>
        <begin position="20"/>
        <end position="263"/>
    </location>
</feature>
<evidence type="ECO:0000313" key="2">
    <source>
        <dbReference type="EMBL" id="SFJ59851.1"/>
    </source>
</evidence>
<dbReference type="InterPro" id="IPR021457">
    <property type="entry name" value="DUF3108"/>
</dbReference>
<keyword evidence="3" id="KW-1185">Reference proteome</keyword>
<evidence type="ECO:0000313" key="3">
    <source>
        <dbReference type="Proteomes" id="UP000199559"/>
    </source>
</evidence>
<accession>A0A1I3SQE3</accession>
<evidence type="ECO:0008006" key="4">
    <source>
        <dbReference type="Google" id="ProtNLM"/>
    </source>
</evidence>
<dbReference type="AlphaFoldDB" id="A0A1I3SQE3"/>
<proteinExistence type="predicted"/>
<protein>
    <recommendedName>
        <fullName evidence="4">DUF3108 domain-containing protein</fullName>
    </recommendedName>
</protein>
<keyword evidence="1" id="KW-0732">Signal</keyword>
<feature type="signal peptide" evidence="1">
    <location>
        <begin position="1"/>
        <end position="19"/>
    </location>
</feature>
<dbReference type="STRING" id="1144750.SAMN05443431_11114"/>
<dbReference type="Proteomes" id="UP000199559">
    <property type="component" value="Unassembled WGS sequence"/>
</dbReference>
<organism evidence="2 3">
    <name type="scientific">Olleya namhaensis</name>
    <dbReference type="NCBI Taxonomy" id="1144750"/>
    <lineage>
        <taxon>Bacteria</taxon>
        <taxon>Pseudomonadati</taxon>
        <taxon>Bacteroidota</taxon>
        <taxon>Flavobacteriia</taxon>
        <taxon>Flavobacteriales</taxon>
        <taxon>Flavobacteriaceae</taxon>
    </lineage>
</organism>
<dbReference type="Pfam" id="PF11306">
    <property type="entry name" value="DUF3108"/>
    <property type="match status" value="1"/>
</dbReference>
<dbReference type="RefSeq" id="WP_090842005.1">
    <property type="nucleotide sequence ID" value="NZ_FORM01000011.1"/>
</dbReference>
<dbReference type="EMBL" id="FORM01000011">
    <property type="protein sequence ID" value="SFJ59851.1"/>
    <property type="molecule type" value="Genomic_DNA"/>
</dbReference>